<evidence type="ECO:0000256" key="4">
    <source>
        <dbReference type="PROSITE-ProRule" id="PRU00169"/>
    </source>
</evidence>
<evidence type="ECO:0000256" key="2">
    <source>
        <dbReference type="ARBA" id="ARBA00023012"/>
    </source>
</evidence>
<dbReference type="GO" id="GO:0000156">
    <property type="term" value="F:phosphorelay response regulator activity"/>
    <property type="evidence" value="ECO:0007669"/>
    <property type="project" value="TreeGrafter"/>
</dbReference>
<name>A0A7J5AS43_9FLAO</name>
<protein>
    <submittedName>
        <fullName evidence="6">DNA-binding response regulator</fullName>
    </submittedName>
</protein>
<gene>
    <name evidence="6" type="ORF">F7018_00810</name>
</gene>
<feature type="modified residue" description="4-aspartylphosphate" evidence="4">
    <location>
        <position position="54"/>
    </location>
</feature>
<dbReference type="PANTHER" id="PTHR48111:SF40">
    <property type="entry name" value="PHOSPHATE REGULON TRANSCRIPTIONAL REGULATORY PROTEIN PHOB"/>
    <property type="match status" value="1"/>
</dbReference>
<dbReference type="Proteomes" id="UP000467305">
    <property type="component" value="Unassembled WGS sequence"/>
</dbReference>
<proteinExistence type="predicted"/>
<dbReference type="GO" id="GO:0006355">
    <property type="term" value="P:regulation of DNA-templated transcription"/>
    <property type="evidence" value="ECO:0007669"/>
    <property type="project" value="TreeGrafter"/>
</dbReference>
<dbReference type="Gene3D" id="3.40.50.2300">
    <property type="match status" value="1"/>
</dbReference>
<dbReference type="EMBL" id="WAAU01000003">
    <property type="protein sequence ID" value="KAB1160448.1"/>
    <property type="molecule type" value="Genomic_DNA"/>
</dbReference>
<organism evidence="6 7">
    <name type="scientific">Tenacibaculum aiptasiae</name>
    <dbReference type="NCBI Taxonomy" id="426481"/>
    <lineage>
        <taxon>Bacteria</taxon>
        <taxon>Pseudomonadati</taxon>
        <taxon>Bacteroidota</taxon>
        <taxon>Flavobacteriia</taxon>
        <taxon>Flavobacteriales</taxon>
        <taxon>Flavobacteriaceae</taxon>
        <taxon>Tenacibaculum</taxon>
    </lineage>
</organism>
<keyword evidence="7" id="KW-1185">Reference proteome</keyword>
<dbReference type="InterPro" id="IPR011006">
    <property type="entry name" value="CheY-like_superfamily"/>
</dbReference>
<dbReference type="PANTHER" id="PTHR48111">
    <property type="entry name" value="REGULATOR OF RPOS"/>
    <property type="match status" value="1"/>
</dbReference>
<sequence>MKATIFIVEDEAILYERLRRLLLKEGYAVSDYLPSVEDAKKALTKQLPDLVLLDIDLQGTETGIDLGKYLSDHYSIPFIYLTSLQDNQTFYQGLATHHDAFMLKTKPRLDSREIIRTIQTVLAKKNIRQTTPKKGVMGLVDYLEELKQYTDSQITKVPVAYSDIAFFSKKAFLNENDEPEAVRENYIWFQTHQKEYYFLKTSLRSLQSQLPSNFCRINEGTIVNLSPNFYNGNILGDKIVIGKTTFVIGATYKNNLRNQINRFYLVE</sequence>
<dbReference type="AlphaFoldDB" id="A0A7J5AS43"/>
<dbReference type="SMART" id="SM00448">
    <property type="entry name" value="REC"/>
    <property type="match status" value="1"/>
</dbReference>
<evidence type="ECO:0000259" key="5">
    <source>
        <dbReference type="PROSITE" id="PS50110"/>
    </source>
</evidence>
<evidence type="ECO:0000256" key="3">
    <source>
        <dbReference type="ARBA" id="ARBA00023125"/>
    </source>
</evidence>
<dbReference type="GO" id="GO:0000976">
    <property type="term" value="F:transcription cis-regulatory region binding"/>
    <property type="evidence" value="ECO:0007669"/>
    <property type="project" value="TreeGrafter"/>
</dbReference>
<evidence type="ECO:0000313" key="6">
    <source>
        <dbReference type="EMBL" id="KAB1160448.1"/>
    </source>
</evidence>
<evidence type="ECO:0000256" key="1">
    <source>
        <dbReference type="ARBA" id="ARBA00022553"/>
    </source>
</evidence>
<dbReference type="Pfam" id="PF00072">
    <property type="entry name" value="Response_reg"/>
    <property type="match status" value="1"/>
</dbReference>
<evidence type="ECO:0000313" key="7">
    <source>
        <dbReference type="Proteomes" id="UP000467305"/>
    </source>
</evidence>
<keyword evidence="3 6" id="KW-0238">DNA-binding</keyword>
<dbReference type="PROSITE" id="PS50110">
    <property type="entry name" value="RESPONSE_REGULATORY"/>
    <property type="match status" value="1"/>
</dbReference>
<dbReference type="Gene3D" id="2.40.50.1020">
    <property type="entry name" value="LytTr DNA-binding domain"/>
    <property type="match status" value="1"/>
</dbReference>
<reference evidence="6 7" key="1">
    <citation type="submission" date="2019-09" db="EMBL/GenBank/DDBJ databases">
        <authorList>
            <person name="Cao W.R."/>
        </authorList>
    </citation>
    <scope>NUCLEOTIDE SEQUENCE [LARGE SCALE GENOMIC DNA]</scope>
    <source>
        <strain evidence="7">a4</strain>
    </source>
</reference>
<keyword evidence="1 4" id="KW-0597">Phosphoprotein</keyword>
<keyword evidence="2" id="KW-0902">Two-component regulatory system</keyword>
<dbReference type="SUPFAM" id="SSF52172">
    <property type="entry name" value="CheY-like"/>
    <property type="match status" value="1"/>
</dbReference>
<dbReference type="GO" id="GO:0032993">
    <property type="term" value="C:protein-DNA complex"/>
    <property type="evidence" value="ECO:0007669"/>
    <property type="project" value="TreeGrafter"/>
</dbReference>
<comment type="caution">
    <text evidence="6">The sequence shown here is derived from an EMBL/GenBank/DDBJ whole genome shotgun (WGS) entry which is preliminary data.</text>
</comment>
<feature type="domain" description="Response regulatory" evidence="5">
    <location>
        <begin position="4"/>
        <end position="119"/>
    </location>
</feature>
<accession>A0A7J5AS43</accession>
<dbReference type="InterPro" id="IPR001789">
    <property type="entry name" value="Sig_transdc_resp-reg_receiver"/>
</dbReference>
<dbReference type="RefSeq" id="WP_150898077.1">
    <property type="nucleotide sequence ID" value="NZ_WAAU01000003.1"/>
</dbReference>
<dbReference type="OrthoDB" id="2962330at2"/>
<dbReference type="GO" id="GO:0005829">
    <property type="term" value="C:cytosol"/>
    <property type="evidence" value="ECO:0007669"/>
    <property type="project" value="TreeGrafter"/>
</dbReference>
<dbReference type="InterPro" id="IPR039420">
    <property type="entry name" value="WalR-like"/>
</dbReference>